<evidence type="ECO:0000256" key="1">
    <source>
        <dbReference type="SAM" id="SignalP"/>
    </source>
</evidence>
<accession>A0A0A9AP41</accession>
<reference evidence="2" key="2">
    <citation type="journal article" date="2015" name="Data Brief">
        <title>Shoot transcriptome of the giant reed, Arundo donax.</title>
        <authorList>
            <person name="Barrero R.A."/>
            <person name="Guerrero F.D."/>
            <person name="Moolhuijzen P."/>
            <person name="Goolsby J.A."/>
            <person name="Tidwell J."/>
            <person name="Bellgard S.E."/>
            <person name="Bellgard M.I."/>
        </authorList>
    </citation>
    <scope>NUCLEOTIDE SEQUENCE</scope>
    <source>
        <tissue evidence="2">Shoot tissue taken approximately 20 cm above the soil surface</tissue>
    </source>
</reference>
<organism evidence="2">
    <name type="scientific">Arundo donax</name>
    <name type="common">Giant reed</name>
    <name type="synonym">Donax arundinaceus</name>
    <dbReference type="NCBI Taxonomy" id="35708"/>
    <lineage>
        <taxon>Eukaryota</taxon>
        <taxon>Viridiplantae</taxon>
        <taxon>Streptophyta</taxon>
        <taxon>Embryophyta</taxon>
        <taxon>Tracheophyta</taxon>
        <taxon>Spermatophyta</taxon>
        <taxon>Magnoliopsida</taxon>
        <taxon>Liliopsida</taxon>
        <taxon>Poales</taxon>
        <taxon>Poaceae</taxon>
        <taxon>PACMAD clade</taxon>
        <taxon>Arundinoideae</taxon>
        <taxon>Arundineae</taxon>
        <taxon>Arundo</taxon>
    </lineage>
</organism>
<dbReference type="AlphaFoldDB" id="A0A0A9AP41"/>
<feature type="chain" id="PRO_5002062616" evidence="1">
    <location>
        <begin position="22"/>
        <end position="40"/>
    </location>
</feature>
<proteinExistence type="predicted"/>
<keyword evidence="1" id="KW-0732">Signal</keyword>
<protein>
    <submittedName>
        <fullName evidence="2">Uncharacterized protein</fullName>
    </submittedName>
</protein>
<sequence>MTCKALITFFLFLVAIPVADSGSTPTIRRLRRGGAEGVRA</sequence>
<evidence type="ECO:0000313" key="2">
    <source>
        <dbReference type="EMBL" id="JAD48872.1"/>
    </source>
</evidence>
<dbReference type="EMBL" id="GBRH01249023">
    <property type="protein sequence ID" value="JAD48872.1"/>
    <property type="molecule type" value="Transcribed_RNA"/>
</dbReference>
<name>A0A0A9AP41_ARUDO</name>
<reference evidence="2" key="1">
    <citation type="submission" date="2014-09" db="EMBL/GenBank/DDBJ databases">
        <authorList>
            <person name="Magalhaes I.L.F."/>
            <person name="Oliveira U."/>
            <person name="Santos F.R."/>
            <person name="Vidigal T.H.D.A."/>
            <person name="Brescovit A.D."/>
            <person name="Santos A.J."/>
        </authorList>
    </citation>
    <scope>NUCLEOTIDE SEQUENCE</scope>
    <source>
        <tissue evidence="2">Shoot tissue taken approximately 20 cm above the soil surface</tissue>
    </source>
</reference>
<feature type="signal peptide" evidence="1">
    <location>
        <begin position="1"/>
        <end position="21"/>
    </location>
</feature>